<protein>
    <recommendedName>
        <fullName evidence="1">Putative auto-transporter adhesin head GIN domain-containing protein</fullName>
    </recommendedName>
</protein>
<gene>
    <name evidence="2" type="ORF">GCM10022388_06020</name>
</gene>
<proteinExistence type="predicted"/>
<dbReference type="EMBL" id="BAABCS010000004">
    <property type="protein sequence ID" value="GAA4043691.1"/>
    <property type="molecule type" value="Genomic_DNA"/>
</dbReference>
<dbReference type="Pfam" id="PF10988">
    <property type="entry name" value="DUF2807"/>
    <property type="match status" value="1"/>
</dbReference>
<evidence type="ECO:0000259" key="1">
    <source>
        <dbReference type="Pfam" id="PF10988"/>
    </source>
</evidence>
<dbReference type="InterPro" id="IPR021255">
    <property type="entry name" value="DUF2807"/>
</dbReference>
<comment type="caution">
    <text evidence="2">The sequence shown here is derived from an EMBL/GenBank/DDBJ whole genome shotgun (WGS) entry which is preliminary data.</text>
</comment>
<sequence length="249" mass="27662">MKKIIIATVLFIALISCEKPSDCIESAGNTITKIVEVTPFTRVEVYSGIELIITQGTEYKVEIVTGENIIENIEVKQEGNILKLKENSSCNWVREYGQTKVYITAPNIEDIYSKSDRKISSNGVLTYPILRLFALDKDGDGKEGAGTSDFYINVNNSQLVIENNNVARYFISGSTNQAFFNFYAGDGRIDAPNLTAQTIKVFHRGSNDMIVKPIQSIVGKMVSTGDIILKNNPPIVDVEELYQGQVIYN</sequence>
<accession>A0ABP7UHX8</accession>
<dbReference type="RefSeq" id="WP_345090483.1">
    <property type="nucleotide sequence ID" value="NZ_BAABCS010000004.1"/>
</dbReference>
<evidence type="ECO:0000313" key="2">
    <source>
        <dbReference type="EMBL" id="GAA4043691.1"/>
    </source>
</evidence>
<keyword evidence="3" id="KW-1185">Reference proteome</keyword>
<dbReference type="Gene3D" id="2.160.20.120">
    <property type="match status" value="1"/>
</dbReference>
<dbReference type="Proteomes" id="UP001500426">
    <property type="component" value="Unassembled WGS sequence"/>
</dbReference>
<organism evidence="2 3">
    <name type="scientific">Flavobacterium chungnamense</name>
    <dbReference type="NCBI Taxonomy" id="706182"/>
    <lineage>
        <taxon>Bacteria</taxon>
        <taxon>Pseudomonadati</taxon>
        <taxon>Bacteroidota</taxon>
        <taxon>Flavobacteriia</taxon>
        <taxon>Flavobacteriales</taxon>
        <taxon>Flavobacteriaceae</taxon>
        <taxon>Flavobacterium</taxon>
    </lineage>
</organism>
<feature type="domain" description="Putative auto-transporter adhesin head GIN" evidence="1">
    <location>
        <begin position="39"/>
        <end position="233"/>
    </location>
</feature>
<reference evidence="3" key="1">
    <citation type="journal article" date="2019" name="Int. J. Syst. Evol. Microbiol.">
        <title>The Global Catalogue of Microorganisms (GCM) 10K type strain sequencing project: providing services to taxonomists for standard genome sequencing and annotation.</title>
        <authorList>
            <consortium name="The Broad Institute Genomics Platform"/>
            <consortium name="The Broad Institute Genome Sequencing Center for Infectious Disease"/>
            <person name="Wu L."/>
            <person name="Ma J."/>
        </authorList>
    </citation>
    <scope>NUCLEOTIDE SEQUENCE [LARGE SCALE GENOMIC DNA]</scope>
    <source>
        <strain evidence="3">JCM 17068</strain>
    </source>
</reference>
<evidence type="ECO:0000313" key="3">
    <source>
        <dbReference type="Proteomes" id="UP001500426"/>
    </source>
</evidence>
<name>A0ABP7UHX8_9FLAO</name>
<dbReference type="PROSITE" id="PS51257">
    <property type="entry name" value="PROKAR_LIPOPROTEIN"/>
    <property type="match status" value="1"/>
</dbReference>